<accession>A0A7W2I3Q0</accession>
<dbReference type="AlphaFoldDB" id="A0A7W2I3Q0"/>
<feature type="transmembrane region" description="Helical" evidence="1">
    <location>
        <begin position="24"/>
        <end position="45"/>
    </location>
</feature>
<dbReference type="RefSeq" id="WP_181888983.1">
    <property type="nucleotide sequence ID" value="NZ_JACDTZ010000001.1"/>
</dbReference>
<keyword evidence="3" id="KW-1185">Reference proteome</keyword>
<keyword evidence="1" id="KW-1133">Transmembrane helix</keyword>
<keyword evidence="1" id="KW-0812">Transmembrane</keyword>
<comment type="caution">
    <text evidence="2">The sequence shown here is derived from an EMBL/GenBank/DDBJ whole genome shotgun (WGS) entry which is preliminary data.</text>
</comment>
<evidence type="ECO:0000313" key="3">
    <source>
        <dbReference type="Proteomes" id="UP000523682"/>
    </source>
</evidence>
<gene>
    <name evidence="2" type="ORF">H0193_05925</name>
</gene>
<organism evidence="2 3">
    <name type="scientific">Corynebacterium haemomassiliense</name>
    <dbReference type="NCBI Taxonomy" id="2754726"/>
    <lineage>
        <taxon>Bacteria</taxon>
        <taxon>Bacillati</taxon>
        <taxon>Actinomycetota</taxon>
        <taxon>Actinomycetes</taxon>
        <taxon>Mycobacteriales</taxon>
        <taxon>Corynebacteriaceae</taxon>
        <taxon>Corynebacterium</taxon>
    </lineage>
</organism>
<evidence type="ECO:0000313" key="2">
    <source>
        <dbReference type="EMBL" id="MBA5244352.1"/>
    </source>
</evidence>
<name>A0A7W2I3Q0_9CORY</name>
<evidence type="ECO:0000256" key="1">
    <source>
        <dbReference type="SAM" id="Phobius"/>
    </source>
</evidence>
<proteinExistence type="predicted"/>
<reference evidence="2 3" key="1">
    <citation type="submission" date="2020-07" db="EMBL/GenBank/DDBJ databases">
        <title>Draft genome and description of Corynebacterium haemomassiliense strain Marseile-Q3615 sp. nov.</title>
        <authorList>
            <person name="Boxberger M."/>
            <person name="La Scola B."/>
        </authorList>
    </citation>
    <scope>NUCLEOTIDE SEQUENCE [LARGE SCALE GENOMIC DNA]</scope>
    <source>
        <strain evidence="2 3">Marseille-Q3615</strain>
    </source>
</reference>
<dbReference type="EMBL" id="JACDTZ010000001">
    <property type="protein sequence ID" value="MBA5244352.1"/>
    <property type="molecule type" value="Genomic_DNA"/>
</dbReference>
<feature type="transmembrane region" description="Helical" evidence="1">
    <location>
        <begin position="57"/>
        <end position="75"/>
    </location>
</feature>
<evidence type="ECO:0008006" key="4">
    <source>
        <dbReference type="Google" id="ProtNLM"/>
    </source>
</evidence>
<keyword evidence="1" id="KW-0472">Membrane</keyword>
<sequence length="150" mass="17244">MSEENKAVESTEAVPQRERIRVRWWHIVLLIAAAVTCLLLARWQWERYQSGSGTFQNLGYALQWPCFAAFFVYAYRVGMRMENEKIDAENAGLTMDDLYEADLAKYGEMKEPTAIDEDFLPSRPELGVEEYNKLVAPRRNTNIEGKGESA</sequence>
<dbReference type="Proteomes" id="UP000523682">
    <property type="component" value="Unassembled WGS sequence"/>
</dbReference>
<protein>
    <recommendedName>
        <fullName evidence="4">DNA-binding transcriptional regulator of glucitol operon</fullName>
    </recommendedName>
</protein>